<accession>A0ABP8AYF1</accession>
<evidence type="ECO:0000259" key="4">
    <source>
        <dbReference type="PROSITE" id="PS51736"/>
    </source>
</evidence>
<evidence type="ECO:0000259" key="5">
    <source>
        <dbReference type="PROSITE" id="PS51737"/>
    </source>
</evidence>
<keyword evidence="1" id="KW-0238">DNA-binding</keyword>
<evidence type="ECO:0000313" key="7">
    <source>
        <dbReference type="Proteomes" id="UP001500213"/>
    </source>
</evidence>
<evidence type="ECO:0000256" key="1">
    <source>
        <dbReference type="ARBA" id="ARBA00023125"/>
    </source>
</evidence>
<dbReference type="Pfam" id="PF13408">
    <property type="entry name" value="Zn_ribbon_recom"/>
    <property type="match status" value="1"/>
</dbReference>
<dbReference type="PANTHER" id="PTHR30461:SF2">
    <property type="entry name" value="SERINE RECOMBINASE PINE-RELATED"/>
    <property type="match status" value="1"/>
</dbReference>
<dbReference type="PROSITE" id="PS51737">
    <property type="entry name" value="RECOMBINASE_DNA_BIND"/>
    <property type="match status" value="1"/>
</dbReference>
<feature type="region of interest" description="Disordered" evidence="3">
    <location>
        <begin position="493"/>
        <end position="514"/>
    </location>
</feature>
<dbReference type="RefSeq" id="WP_344777680.1">
    <property type="nucleotide sequence ID" value="NZ_BAABBX010000016.1"/>
</dbReference>
<dbReference type="Gene3D" id="3.40.50.1390">
    <property type="entry name" value="Resolvase, N-terminal catalytic domain"/>
    <property type="match status" value="1"/>
</dbReference>
<dbReference type="Pfam" id="PF00239">
    <property type="entry name" value="Resolvase"/>
    <property type="match status" value="1"/>
</dbReference>
<proteinExistence type="predicted"/>
<dbReference type="PROSITE" id="PS51736">
    <property type="entry name" value="RECOMBINASES_3"/>
    <property type="match status" value="1"/>
</dbReference>
<dbReference type="InterPro" id="IPR011109">
    <property type="entry name" value="DNA_bind_recombinase_dom"/>
</dbReference>
<dbReference type="InterPro" id="IPR025827">
    <property type="entry name" value="Zn_ribbon_recom_dom"/>
</dbReference>
<dbReference type="InterPro" id="IPR036162">
    <property type="entry name" value="Resolvase-like_N_sf"/>
</dbReference>
<dbReference type="CDD" id="cd00338">
    <property type="entry name" value="Ser_Recombinase"/>
    <property type="match status" value="1"/>
</dbReference>
<dbReference type="Gene3D" id="3.90.1750.20">
    <property type="entry name" value="Putative Large Serine Recombinase, Chain B, Domain 2"/>
    <property type="match status" value="1"/>
</dbReference>
<evidence type="ECO:0008006" key="8">
    <source>
        <dbReference type="Google" id="ProtNLM"/>
    </source>
</evidence>
<dbReference type="Pfam" id="PF07508">
    <property type="entry name" value="Recombinase"/>
    <property type="match status" value="1"/>
</dbReference>
<dbReference type="InterPro" id="IPR050639">
    <property type="entry name" value="SSR_resolvase"/>
</dbReference>
<organism evidence="6 7">
    <name type="scientific">Gryllotalpicola kribbensis</name>
    <dbReference type="NCBI Taxonomy" id="993084"/>
    <lineage>
        <taxon>Bacteria</taxon>
        <taxon>Bacillati</taxon>
        <taxon>Actinomycetota</taxon>
        <taxon>Actinomycetes</taxon>
        <taxon>Micrococcales</taxon>
        <taxon>Microbacteriaceae</taxon>
        <taxon>Gryllotalpicola</taxon>
    </lineage>
</organism>
<name>A0ABP8AYF1_9MICO</name>
<dbReference type="SMART" id="SM00857">
    <property type="entry name" value="Resolvase"/>
    <property type="match status" value="1"/>
</dbReference>
<feature type="domain" description="Recombinase" evidence="5">
    <location>
        <begin position="167"/>
        <end position="287"/>
    </location>
</feature>
<protein>
    <recommendedName>
        <fullName evidence="8">Recombinase family protein</fullName>
    </recommendedName>
</protein>
<feature type="domain" description="Resolvase/invertase-type recombinase catalytic" evidence="4">
    <location>
        <begin position="8"/>
        <end position="159"/>
    </location>
</feature>
<evidence type="ECO:0000256" key="2">
    <source>
        <dbReference type="ARBA" id="ARBA00023172"/>
    </source>
</evidence>
<dbReference type="InterPro" id="IPR006119">
    <property type="entry name" value="Resolv_N"/>
</dbReference>
<comment type="caution">
    <text evidence="6">The sequence shown here is derived from an EMBL/GenBank/DDBJ whole genome shotgun (WGS) entry which is preliminary data.</text>
</comment>
<dbReference type="SUPFAM" id="SSF53041">
    <property type="entry name" value="Resolvase-like"/>
    <property type="match status" value="1"/>
</dbReference>
<dbReference type="InterPro" id="IPR038109">
    <property type="entry name" value="DNA_bind_recomb_sf"/>
</dbReference>
<dbReference type="PANTHER" id="PTHR30461">
    <property type="entry name" value="DNA-INVERTASE FROM LAMBDOID PROPHAGE"/>
    <property type="match status" value="1"/>
</dbReference>
<dbReference type="Proteomes" id="UP001500213">
    <property type="component" value="Unassembled WGS sequence"/>
</dbReference>
<reference evidence="7" key="1">
    <citation type="journal article" date="2019" name="Int. J. Syst. Evol. Microbiol.">
        <title>The Global Catalogue of Microorganisms (GCM) 10K type strain sequencing project: providing services to taxonomists for standard genome sequencing and annotation.</title>
        <authorList>
            <consortium name="The Broad Institute Genomics Platform"/>
            <consortium name="The Broad Institute Genome Sequencing Center for Infectious Disease"/>
            <person name="Wu L."/>
            <person name="Ma J."/>
        </authorList>
    </citation>
    <scope>NUCLEOTIDE SEQUENCE [LARGE SCALE GENOMIC DNA]</scope>
    <source>
        <strain evidence="7">JCM 17593</strain>
    </source>
</reference>
<sequence>MTTTAPKRALLYVRLSKSDDSSTSIDRQKADLQALAKAENWQVVDTLEDDGISGRKRRANADRALAMLRDGSIDILAVWKFDRWSRMGLRAVADLLDALEESRVRGKYTRHFYALQDGLNTTQTTFPMIASILSEIARIEAENTSIRVKSSRAKAIDDGFFHGGTVPWGYRVADHPTMPDHKALVPDGAEQAVLLHIVDGVLRHDWSLTDAVRWLNRSPVIPPRRAPRWSPTAVQMILTGHALLGRVTKDGAPIYGDDGNPVAPWEPLVSLADWQALRARFSDVRTRSRATAQTTAPKRRDKRTGLLSGLVYCTCGAAMYRNNMTRKLADGTRVDGSVYVCSAAGQGKECKVNTRATASKLEDYITGQFLADYGRIPAVEVTETTVGTDPAQLAEVEAAIQATLDELRDPDADQLKVLDRLNVLHARSAELKSAPARVEYIRTPLGMSVAELWERQPDRRAWLLSGAVQGVTVLPGKRGRGFDTDRVQVDWTADHGDPYIPDYNDPTEYSSGPR</sequence>
<evidence type="ECO:0000256" key="3">
    <source>
        <dbReference type="SAM" id="MobiDB-lite"/>
    </source>
</evidence>
<keyword evidence="2" id="KW-0233">DNA recombination</keyword>
<keyword evidence="7" id="KW-1185">Reference proteome</keyword>
<evidence type="ECO:0000313" key="6">
    <source>
        <dbReference type="EMBL" id="GAA4193170.1"/>
    </source>
</evidence>
<dbReference type="EMBL" id="BAABBX010000016">
    <property type="protein sequence ID" value="GAA4193170.1"/>
    <property type="molecule type" value="Genomic_DNA"/>
</dbReference>
<gene>
    <name evidence="6" type="ORF">GCM10022288_26530</name>
</gene>